<dbReference type="Proteomes" id="UP000185687">
    <property type="component" value="Unassembled WGS sequence"/>
</dbReference>
<evidence type="ECO:0000259" key="2">
    <source>
        <dbReference type="Pfam" id="PF03713"/>
    </source>
</evidence>
<dbReference type="PANTHER" id="PTHR36933:SF1">
    <property type="entry name" value="SLL0788 PROTEIN"/>
    <property type="match status" value="1"/>
</dbReference>
<gene>
    <name evidence="3" type="ORF">BB347_15365</name>
    <name evidence="4" type="ORF">SAMN05421809_2675</name>
</gene>
<dbReference type="Gene3D" id="1.20.1260.10">
    <property type="match status" value="1"/>
</dbReference>
<name>A0A1N7EKZ4_9EURY</name>
<dbReference type="InterPro" id="IPR005183">
    <property type="entry name" value="DUF305_CopM-like"/>
</dbReference>
<evidence type="ECO:0000313" key="4">
    <source>
        <dbReference type="EMBL" id="SIR88793.1"/>
    </source>
</evidence>
<dbReference type="KEGG" id="hda:BB347_15365"/>
<organism evidence="4 5">
    <name type="scientific">Natronorubrum daqingense</name>
    <dbReference type="NCBI Taxonomy" id="588898"/>
    <lineage>
        <taxon>Archaea</taxon>
        <taxon>Methanobacteriati</taxon>
        <taxon>Methanobacteriota</taxon>
        <taxon>Stenosarchaea group</taxon>
        <taxon>Halobacteria</taxon>
        <taxon>Halobacteriales</taxon>
        <taxon>Natrialbaceae</taxon>
        <taxon>Natronorubrum</taxon>
    </lineage>
</organism>
<dbReference type="STRING" id="588898.BB347_15365"/>
<dbReference type="EMBL" id="FTNP01000004">
    <property type="protein sequence ID" value="SIR88793.1"/>
    <property type="molecule type" value="Genomic_DNA"/>
</dbReference>
<sequence length="250" mass="28528">MVNQTRRQVLYAIGASSTVGVAGYTTTETQDHENENNDTGSDEDSEFNEVDIMFVRMMIPHHEGAIQMAELIPERTDREELLDLRTEIIEEQEAEIDLMCELIDDAGVAGCDEVGSMMPHEMGEMMYGDGMGDGMHDGDDDEMHDDMDDGMHDDDEMGDGMGPDEMEEMMPREHMMTHDDRRELRRAENEEFDCLFAEHMIRHHEGAVAMSEHVLDEGESERVADLADDIIDAQQEEIELMDEWQDDWGC</sequence>
<evidence type="ECO:0000313" key="5">
    <source>
        <dbReference type="Proteomes" id="UP000185687"/>
    </source>
</evidence>
<dbReference type="AlphaFoldDB" id="A0A1N7EKZ4"/>
<dbReference type="OrthoDB" id="359431at2157"/>
<evidence type="ECO:0000313" key="3">
    <source>
        <dbReference type="EMBL" id="APX97882.1"/>
    </source>
</evidence>
<proteinExistence type="predicted"/>
<dbReference type="Pfam" id="PF03713">
    <property type="entry name" value="DUF305"/>
    <property type="match status" value="1"/>
</dbReference>
<evidence type="ECO:0000313" key="6">
    <source>
        <dbReference type="Proteomes" id="UP000187321"/>
    </source>
</evidence>
<dbReference type="EMBL" id="CP019327">
    <property type="protein sequence ID" value="APX97882.1"/>
    <property type="molecule type" value="Genomic_DNA"/>
</dbReference>
<reference evidence="3 6" key="1">
    <citation type="submission" date="2017-01" db="EMBL/GenBank/DDBJ databases">
        <title>Complete genome sequence of Haloterrigena daqingensis type strain (JX313T).</title>
        <authorList>
            <person name="Shuang W."/>
        </authorList>
    </citation>
    <scope>NUCLEOTIDE SEQUENCE [LARGE SCALE GENOMIC DNA]</scope>
    <source>
        <strain evidence="3 6">JX313</strain>
    </source>
</reference>
<feature type="domain" description="DUF305" evidence="2">
    <location>
        <begin position="51"/>
        <end position="244"/>
    </location>
</feature>
<dbReference type="Proteomes" id="UP000187321">
    <property type="component" value="Chromosome"/>
</dbReference>
<dbReference type="PANTHER" id="PTHR36933">
    <property type="entry name" value="SLL0788 PROTEIN"/>
    <property type="match status" value="1"/>
</dbReference>
<dbReference type="InterPro" id="IPR012347">
    <property type="entry name" value="Ferritin-like"/>
</dbReference>
<keyword evidence="5" id="KW-1185">Reference proteome</keyword>
<reference evidence="4 5" key="2">
    <citation type="submission" date="2017-01" db="EMBL/GenBank/DDBJ databases">
        <authorList>
            <person name="Mah S.A."/>
            <person name="Swanson W.J."/>
            <person name="Moy G.W."/>
            <person name="Vacquier V.D."/>
        </authorList>
    </citation>
    <scope>NUCLEOTIDE SEQUENCE [LARGE SCALE GENOMIC DNA]</scope>
    <source>
        <strain evidence="4 5">CGMCC 1.8909</strain>
    </source>
</reference>
<feature type="region of interest" description="Disordered" evidence="1">
    <location>
        <begin position="139"/>
        <end position="160"/>
    </location>
</feature>
<protein>
    <submittedName>
        <fullName evidence="3">DUF305 domain-containing protein</fullName>
    </submittedName>
</protein>
<feature type="region of interest" description="Disordered" evidence="1">
    <location>
        <begin position="27"/>
        <end position="46"/>
    </location>
</feature>
<accession>A0A1N7EKZ4</accession>
<evidence type="ECO:0000256" key="1">
    <source>
        <dbReference type="SAM" id="MobiDB-lite"/>
    </source>
</evidence>